<evidence type="ECO:0000256" key="1">
    <source>
        <dbReference type="SAM" id="MobiDB-lite"/>
    </source>
</evidence>
<feature type="compositionally biased region" description="Acidic residues" evidence="1">
    <location>
        <begin position="210"/>
        <end position="221"/>
    </location>
</feature>
<feature type="compositionally biased region" description="Polar residues" evidence="1">
    <location>
        <begin position="1047"/>
        <end position="1059"/>
    </location>
</feature>
<feature type="compositionally biased region" description="Low complexity" evidence="1">
    <location>
        <begin position="385"/>
        <end position="394"/>
    </location>
</feature>
<feature type="compositionally biased region" description="Polar residues" evidence="1">
    <location>
        <begin position="424"/>
        <end position="434"/>
    </location>
</feature>
<feature type="compositionally biased region" description="Low complexity" evidence="1">
    <location>
        <begin position="350"/>
        <end position="362"/>
    </location>
</feature>
<comment type="caution">
    <text evidence="2">The sequence shown here is derived from an EMBL/GenBank/DDBJ whole genome shotgun (WGS) entry which is preliminary data.</text>
</comment>
<feature type="compositionally biased region" description="Polar residues" evidence="1">
    <location>
        <begin position="308"/>
        <end position="328"/>
    </location>
</feature>
<reference evidence="2 3" key="1">
    <citation type="submission" date="2019-01" db="EMBL/GenBank/DDBJ databases">
        <title>A draft genome assembly of the solar-powered sea slug Elysia chlorotica.</title>
        <authorList>
            <person name="Cai H."/>
            <person name="Li Q."/>
            <person name="Fang X."/>
            <person name="Li J."/>
            <person name="Curtis N.E."/>
            <person name="Altenburger A."/>
            <person name="Shibata T."/>
            <person name="Feng M."/>
            <person name="Maeda T."/>
            <person name="Schwartz J.A."/>
            <person name="Shigenobu S."/>
            <person name="Lundholm N."/>
            <person name="Nishiyama T."/>
            <person name="Yang H."/>
            <person name="Hasebe M."/>
            <person name="Li S."/>
            <person name="Pierce S.K."/>
            <person name="Wang J."/>
        </authorList>
    </citation>
    <scope>NUCLEOTIDE SEQUENCE [LARGE SCALE GENOMIC DNA]</scope>
    <source>
        <strain evidence="2">EC2010</strain>
        <tissue evidence="2">Whole organism of an adult</tissue>
    </source>
</reference>
<feature type="compositionally biased region" description="Basic and acidic residues" evidence="1">
    <location>
        <begin position="520"/>
        <end position="529"/>
    </location>
</feature>
<feature type="compositionally biased region" description="Polar residues" evidence="1">
    <location>
        <begin position="612"/>
        <end position="622"/>
    </location>
</feature>
<feature type="region of interest" description="Disordered" evidence="1">
    <location>
        <begin position="258"/>
        <end position="394"/>
    </location>
</feature>
<feature type="compositionally biased region" description="Low complexity" evidence="1">
    <location>
        <begin position="435"/>
        <end position="456"/>
    </location>
</feature>
<evidence type="ECO:0000313" key="3">
    <source>
        <dbReference type="Proteomes" id="UP000271974"/>
    </source>
</evidence>
<dbReference type="Proteomes" id="UP000271974">
    <property type="component" value="Unassembled WGS sequence"/>
</dbReference>
<organism evidence="2 3">
    <name type="scientific">Elysia chlorotica</name>
    <name type="common">Eastern emerald elysia</name>
    <name type="synonym">Sea slug</name>
    <dbReference type="NCBI Taxonomy" id="188477"/>
    <lineage>
        <taxon>Eukaryota</taxon>
        <taxon>Metazoa</taxon>
        <taxon>Spiralia</taxon>
        <taxon>Lophotrochozoa</taxon>
        <taxon>Mollusca</taxon>
        <taxon>Gastropoda</taxon>
        <taxon>Heterobranchia</taxon>
        <taxon>Euthyneura</taxon>
        <taxon>Panpulmonata</taxon>
        <taxon>Sacoglossa</taxon>
        <taxon>Placobranchoidea</taxon>
        <taxon>Plakobranchidae</taxon>
        <taxon>Elysia</taxon>
    </lineage>
</organism>
<feature type="region of interest" description="Disordered" evidence="1">
    <location>
        <begin position="166"/>
        <end position="241"/>
    </location>
</feature>
<dbReference type="EMBL" id="RQTK01000264">
    <property type="protein sequence ID" value="RUS82947.1"/>
    <property type="molecule type" value="Genomic_DNA"/>
</dbReference>
<evidence type="ECO:0000313" key="2">
    <source>
        <dbReference type="EMBL" id="RUS82947.1"/>
    </source>
</evidence>
<feature type="compositionally biased region" description="Acidic residues" evidence="1">
    <location>
        <begin position="950"/>
        <end position="966"/>
    </location>
</feature>
<sequence length="1059" mass="113733">KPTMEKIGSVQENPFFTKFGLKQVPVSRTRFVPDARGSSGRRLSSNGSVDGEEQPEYRPGSGFVHKLRDKWSHLNSREDAVLKKASSLEDLQPADDEEDKAKVISPRVSSSIVLDKKQPNVMHPPRLAYRAQSIESLSQVHRKTLPNNHRAGSQFVHHLRHVDSAWGRDKASAPPLKSPRGTHVEAPDVDLARDDIIIIETTPQGRPEDPPDNEAGSEIDDSPSPPHSYREEILPNELPKPNTVQTVRNIFETNSHLPCKSSLSQKRRSSGTPPSSLSLGSAGATSDASYMSSPSSSETSVSIRGFSPVTSPRQFTADNHTKSVTSPPASFVPGLSWNQANHSKPSAGESTVLSSPSYSSHSYRPGTGLVSGSSEGRDKATQPPTATDSASLANAAAPVPNVELKQASVLERSNFFESPRWGETRTTSSPRNTASVKPTISSKPSSPVKPLPLSTPASAATSYKRSSPVVPVAPFKDKKDDGKDDSLPVMIFSKSKLSPKKDKTPRINDYSTVNELPKGLPDDNSNKNKADVIINNDFKTRLHSKDSKTEIKRDNKLASIKNTRLEKNSQIKTDKIIHTPHQTTIQIGPSRKAAVPSETKSSKSAGVGAATAQPSALPTKRSQAPGVPLADKRKSQMAPLPRARQEGKSQAMLYVSSSESAESDSSTPPQTPRARNNGSSLASPEDTKASSQDKPIKGIPSIIANRTKADPSQVARNVVSSDPAAKFLRLDGNLNDESSTDSDASPRPPTAISSNTPSHSAASPFAVSLNSVSSSTAGAGSDPGKDALSSEISNEIESVRRKMESAKKQSSVAQIFSSSQLAEKRKKIQQQKALAAAAQAASQGIVPKLDLSGIDADRSKAYTPPQKAIKPCNIKFVGENAKTSRSLLSKNRAKKVNIRFSAQISETHEYPNEESALQVYLEEHPGDTGQDDGVIFMDTTGGGGGGFGESSDDKDDDEEEEEEEDAAPVTPRGDAGKAGEEELLKSNTALSSVGTLQSYRGRFQEDFDFGASLREREPEPVKQPITEPPAEDPDAMMLRPADEEENNTWSSSGTSDLLF</sequence>
<accession>A0A433TMY7</accession>
<feature type="compositionally biased region" description="Low complexity" evidence="1">
    <location>
        <begin position="270"/>
        <end position="302"/>
    </location>
</feature>
<feature type="region of interest" description="Disordered" evidence="1">
    <location>
        <begin position="772"/>
        <end position="791"/>
    </location>
</feature>
<feature type="region of interest" description="Disordered" evidence="1">
    <location>
        <begin position="84"/>
        <end position="103"/>
    </location>
</feature>
<feature type="compositionally biased region" description="Polar residues" evidence="1">
    <location>
        <begin position="751"/>
        <end position="761"/>
    </location>
</feature>
<feature type="region of interest" description="Disordered" evidence="1">
    <location>
        <begin position="30"/>
        <end position="63"/>
    </location>
</feature>
<protein>
    <submittedName>
        <fullName evidence="2">Uncharacterized protein</fullName>
    </submittedName>
</protein>
<feature type="compositionally biased region" description="Basic and acidic residues" evidence="1">
    <location>
        <begin position="475"/>
        <end position="486"/>
    </location>
</feature>
<feature type="compositionally biased region" description="Polar residues" evidence="1">
    <location>
        <begin position="673"/>
        <end position="682"/>
    </location>
</feature>
<feature type="compositionally biased region" description="Basic and acidic residues" evidence="1">
    <location>
        <begin position="974"/>
        <end position="984"/>
    </location>
</feature>
<feature type="non-terminal residue" evidence="2">
    <location>
        <position position="1"/>
    </location>
</feature>
<feature type="region of interest" description="Disordered" evidence="1">
    <location>
        <begin position="581"/>
        <end position="762"/>
    </location>
</feature>
<feature type="region of interest" description="Disordered" evidence="1">
    <location>
        <begin position="924"/>
        <end position="1059"/>
    </location>
</feature>
<gene>
    <name evidence="2" type="ORF">EGW08_009284</name>
</gene>
<name>A0A433TMY7_ELYCH</name>
<feature type="compositionally biased region" description="Low complexity" evidence="1">
    <location>
        <begin position="656"/>
        <end position="666"/>
    </location>
</feature>
<feature type="compositionally biased region" description="Low complexity" evidence="1">
    <location>
        <begin position="36"/>
        <end position="48"/>
    </location>
</feature>
<dbReference type="AlphaFoldDB" id="A0A433TMY7"/>
<feature type="compositionally biased region" description="Polar residues" evidence="1">
    <location>
        <begin position="985"/>
        <end position="998"/>
    </location>
</feature>
<keyword evidence="3" id="KW-1185">Reference proteome</keyword>
<dbReference type="OrthoDB" id="6517071at2759"/>
<proteinExistence type="predicted"/>
<feature type="compositionally biased region" description="Basic and acidic residues" evidence="1">
    <location>
        <begin position="182"/>
        <end position="196"/>
    </location>
</feature>
<feature type="region of interest" description="Disordered" evidence="1">
    <location>
        <begin position="419"/>
        <end position="529"/>
    </location>
</feature>